<dbReference type="Gene3D" id="3.40.50.620">
    <property type="entry name" value="HUPs"/>
    <property type="match status" value="2"/>
</dbReference>
<feature type="domain" description="UspA" evidence="2">
    <location>
        <begin position="159"/>
        <end position="298"/>
    </location>
</feature>
<dbReference type="InterPro" id="IPR014729">
    <property type="entry name" value="Rossmann-like_a/b/a_fold"/>
</dbReference>
<accession>A0A117RC67</accession>
<name>A0A117RC67_9ACTN</name>
<comment type="similarity">
    <text evidence="1">Belongs to the universal stress protein A family.</text>
</comment>
<dbReference type="Proteomes" id="UP000052982">
    <property type="component" value="Unassembled WGS sequence"/>
</dbReference>
<proteinExistence type="inferred from homology"/>
<protein>
    <submittedName>
        <fullName evidence="3">Stress protein</fullName>
    </submittedName>
</protein>
<gene>
    <name evidence="3" type="ORF">AQJ64_18715</name>
</gene>
<dbReference type="RefSeq" id="WP_055633524.1">
    <property type="nucleotide sequence ID" value="NZ_JBIRRP010000024.1"/>
</dbReference>
<feature type="domain" description="UspA" evidence="2">
    <location>
        <begin position="1"/>
        <end position="136"/>
    </location>
</feature>
<evidence type="ECO:0000259" key="2">
    <source>
        <dbReference type="Pfam" id="PF00582"/>
    </source>
</evidence>
<organism evidence="3 4">
    <name type="scientific">Streptomyces griseoruber</name>
    <dbReference type="NCBI Taxonomy" id="1943"/>
    <lineage>
        <taxon>Bacteria</taxon>
        <taxon>Bacillati</taxon>
        <taxon>Actinomycetota</taxon>
        <taxon>Actinomycetes</taxon>
        <taxon>Kitasatosporales</taxon>
        <taxon>Streptomycetaceae</taxon>
        <taxon>Streptomyces</taxon>
    </lineage>
</organism>
<dbReference type="OrthoDB" id="4867015at2"/>
<evidence type="ECO:0000256" key="1">
    <source>
        <dbReference type="ARBA" id="ARBA00008791"/>
    </source>
</evidence>
<dbReference type="PANTHER" id="PTHR46268:SF6">
    <property type="entry name" value="UNIVERSAL STRESS PROTEIN UP12"/>
    <property type="match status" value="1"/>
</dbReference>
<sequence>MLRPVVAGVDGSAESLAAAAWAAREAQRRDKPLHLVHAWDRHPRRQEREIAGAAQRHLARRALRQAEEHVRAQCPDVRLTDEQVEGPAAPALLKAADEAELMVLGSRGLTGLAGFLVGSVALGVVAKATRPVVLVRADEEAADEHVPGGDGSASTDTGYRDVVLAVDLAEACDEVIEFAFEAARCRHARLRAVHAWHTTVPLGLGPGEIGLVEQTWQGEEWLSFLKAVLRPWREKYPDVEVQETVVDEKPATALVRAATGASLLVVGHRLAERPVGPRTGPVTHAAIHHVGCPVAVVPHF</sequence>
<dbReference type="InterPro" id="IPR006016">
    <property type="entry name" value="UspA"/>
</dbReference>
<reference evidence="3 4" key="1">
    <citation type="submission" date="2015-10" db="EMBL/GenBank/DDBJ databases">
        <title>Draft genome sequence of Streptomyces griseoruber DSM 40281, type strain for the species Streptomyces griseoruber.</title>
        <authorList>
            <person name="Ruckert C."/>
            <person name="Winkler A."/>
            <person name="Kalinowski J."/>
            <person name="Kampfer P."/>
            <person name="Glaeser S."/>
        </authorList>
    </citation>
    <scope>NUCLEOTIDE SEQUENCE [LARGE SCALE GENOMIC DNA]</scope>
    <source>
        <strain evidence="3 4">DSM 40281</strain>
    </source>
</reference>
<dbReference type="SUPFAM" id="SSF52402">
    <property type="entry name" value="Adenine nucleotide alpha hydrolases-like"/>
    <property type="match status" value="2"/>
</dbReference>
<dbReference type="EMBL" id="LMWW01000029">
    <property type="protein sequence ID" value="KUN82770.1"/>
    <property type="molecule type" value="Genomic_DNA"/>
</dbReference>
<evidence type="ECO:0000313" key="4">
    <source>
        <dbReference type="Proteomes" id="UP000052982"/>
    </source>
</evidence>
<dbReference type="STRING" id="1943.AQJ64_18715"/>
<evidence type="ECO:0000313" key="3">
    <source>
        <dbReference type="EMBL" id="KUN82770.1"/>
    </source>
</evidence>
<keyword evidence="4" id="KW-1185">Reference proteome</keyword>
<comment type="caution">
    <text evidence="3">The sequence shown here is derived from an EMBL/GenBank/DDBJ whole genome shotgun (WGS) entry which is preliminary data.</text>
</comment>
<dbReference type="AlphaFoldDB" id="A0A117RC67"/>
<dbReference type="InterPro" id="IPR006015">
    <property type="entry name" value="Universal_stress_UspA"/>
</dbReference>
<dbReference type="Pfam" id="PF00582">
    <property type="entry name" value="Usp"/>
    <property type="match status" value="2"/>
</dbReference>
<dbReference type="PRINTS" id="PR01438">
    <property type="entry name" value="UNVRSLSTRESS"/>
</dbReference>
<dbReference type="PANTHER" id="PTHR46268">
    <property type="entry name" value="STRESS RESPONSE PROTEIN NHAX"/>
    <property type="match status" value="1"/>
</dbReference>